<feature type="region of interest" description="Disordered" evidence="1">
    <location>
        <begin position="1"/>
        <end position="98"/>
    </location>
</feature>
<name>S9UQ43_9TRYP</name>
<evidence type="ECO:0000313" key="3">
    <source>
        <dbReference type="Proteomes" id="UP000015354"/>
    </source>
</evidence>
<organism evidence="2 3">
    <name type="scientific">Strigomonas culicis</name>
    <dbReference type="NCBI Taxonomy" id="28005"/>
    <lineage>
        <taxon>Eukaryota</taxon>
        <taxon>Discoba</taxon>
        <taxon>Euglenozoa</taxon>
        <taxon>Kinetoplastea</taxon>
        <taxon>Metakinetoplastina</taxon>
        <taxon>Trypanosomatida</taxon>
        <taxon>Trypanosomatidae</taxon>
        <taxon>Strigomonadinae</taxon>
        <taxon>Strigomonas</taxon>
    </lineage>
</organism>
<feature type="compositionally biased region" description="Polar residues" evidence="1">
    <location>
        <begin position="329"/>
        <end position="338"/>
    </location>
</feature>
<keyword evidence="3" id="KW-1185">Reference proteome</keyword>
<comment type="caution">
    <text evidence="2">The sequence shown here is derived from an EMBL/GenBank/DDBJ whole genome shotgun (WGS) entry which is preliminary data.</text>
</comment>
<evidence type="ECO:0000256" key="1">
    <source>
        <dbReference type="SAM" id="MobiDB-lite"/>
    </source>
</evidence>
<dbReference type="EMBL" id="ATMH01010908">
    <property type="protein sequence ID" value="EPY16756.1"/>
    <property type="molecule type" value="Genomic_DNA"/>
</dbReference>
<dbReference type="Proteomes" id="UP000015354">
    <property type="component" value="Unassembled WGS sequence"/>
</dbReference>
<evidence type="ECO:0000313" key="2">
    <source>
        <dbReference type="EMBL" id="EPY16756.1"/>
    </source>
</evidence>
<sequence length="338" mass="36128">MLTLEPETEAPDTPPPIASMYQSRIEQKSTSEESIMARTHTRPSSPVAPAVDLQQGGRHPPSAAAEPVTVSLAHQPLDTTSGDLSDVGSEETTSPPIPLRKKVALPAPMQEVCVVAPAEDTAGAATEVMSPLVIMKRPVLLRGGGKNLPGAPGSSIKKEVLEVAHADAMTLPSTHPANVVYGNEKLPWHAKAHTSLLRTEGPVYETNDTSKSTEGVVGKLRGAALEPPITATPVPTENLVTSKIMVTAVTDAPTPSHTQSSEVLLQKTKGTDWREVACGAPRDHRDDPARRFRGRKKVEHDEAGIWHGCQPGAWDGRPRHRGHPGYRARSSSPGRRVE</sequence>
<dbReference type="AlphaFoldDB" id="S9UQ43"/>
<reference evidence="2 3" key="1">
    <citation type="journal article" date="2013" name="PLoS ONE">
        <title>Predicting the Proteins of Angomonas deanei, Strigomonas culicis and Their Respective Endosymbionts Reveals New Aspects of the Trypanosomatidae Family.</title>
        <authorList>
            <person name="Motta M.C."/>
            <person name="Martins A.C."/>
            <person name="de Souza S.S."/>
            <person name="Catta-Preta C.M."/>
            <person name="Silva R."/>
            <person name="Klein C.C."/>
            <person name="de Almeida L.G."/>
            <person name="de Lima Cunha O."/>
            <person name="Ciapina L.P."/>
            <person name="Brocchi M."/>
            <person name="Colabardini A.C."/>
            <person name="de Araujo Lima B."/>
            <person name="Machado C.R."/>
            <person name="de Almeida Soares C.M."/>
            <person name="Probst C.M."/>
            <person name="de Menezes C.B."/>
            <person name="Thompson C.E."/>
            <person name="Bartholomeu D.C."/>
            <person name="Gradia D.F."/>
            <person name="Pavoni D.P."/>
            <person name="Grisard E.C."/>
            <person name="Fantinatti-Garboggini F."/>
            <person name="Marchini F.K."/>
            <person name="Rodrigues-Luiz G.F."/>
            <person name="Wagner G."/>
            <person name="Goldman G.H."/>
            <person name="Fietto J.L."/>
            <person name="Elias M.C."/>
            <person name="Goldman M.H."/>
            <person name="Sagot M.F."/>
            <person name="Pereira M."/>
            <person name="Stoco P.H."/>
            <person name="de Mendonca-Neto R.P."/>
            <person name="Teixeira S.M."/>
            <person name="Maciel T.E."/>
            <person name="de Oliveira Mendes T.A."/>
            <person name="Urmenyi T.P."/>
            <person name="de Souza W."/>
            <person name="Schenkman S."/>
            <person name="de Vasconcelos A.T."/>
        </authorList>
    </citation>
    <scope>NUCLEOTIDE SEQUENCE [LARGE SCALE GENOMIC DNA]</scope>
</reference>
<feature type="region of interest" description="Disordered" evidence="1">
    <location>
        <begin position="295"/>
        <end position="338"/>
    </location>
</feature>
<accession>S9UQ43</accession>
<proteinExistence type="predicted"/>
<gene>
    <name evidence="2" type="ORF">STCU_11013</name>
</gene>
<protein>
    <submittedName>
        <fullName evidence="2">Uncharacterized protein</fullName>
    </submittedName>
</protein>
<feature type="compositionally biased region" description="Acidic residues" evidence="1">
    <location>
        <begin position="1"/>
        <end position="10"/>
    </location>
</feature>